<dbReference type="OrthoDB" id="9342475at2"/>
<dbReference type="RefSeq" id="WP_050521112.1">
    <property type="nucleotide sequence ID" value="NZ_FOCO01000009.1"/>
</dbReference>
<proteinExistence type="predicted"/>
<keyword evidence="2" id="KW-1185">Reference proteome</keyword>
<evidence type="ECO:0000313" key="1">
    <source>
        <dbReference type="EMBL" id="SEN19972.1"/>
    </source>
</evidence>
<dbReference type="STRING" id="1077947.SAMN05216227_100921"/>
<organism evidence="1 2">
    <name type="scientific">Pseudorhodobacter antarcticus</name>
    <dbReference type="NCBI Taxonomy" id="1077947"/>
    <lineage>
        <taxon>Bacteria</taxon>
        <taxon>Pseudomonadati</taxon>
        <taxon>Pseudomonadota</taxon>
        <taxon>Alphaproteobacteria</taxon>
        <taxon>Rhodobacterales</taxon>
        <taxon>Paracoccaceae</taxon>
        <taxon>Pseudorhodobacter</taxon>
    </lineage>
</organism>
<reference evidence="1 2" key="1">
    <citation type="submission" date="2016-10" db="EMBL/GenBank/DDBJ databases">
        <authorList>
            <person name="de Groot N.N."/>
        </authorList>
    </citation>
    <scope>NUCLEOTIDE SEQUENCE [LARGE SCALE GENOMIC DNA]</scope>
    <source>
        <strain evidence="1 2">CGMCC 1.10836</strain>
    </source>
</reference>
<sequence length="121" mass="12305">MTGGEGRDVLTLFDILGDDAVAQITDFDRSQDSLRVWIDVGAGDAGPLTLRDWADGTGADLFYGDDLVAEIGGAQGMDPAMIDLFVRGGADAGPINLFDGPGSNTLLGNGSNSTLSGGGGR</sequence>
<dbReference type="EMBL" id="FOCO01000009">
    <property type="protein sequence ID" value="SEN19972.1"/>
    <property type="molecule type" value="Genomic_DNA"/>
</dbReference>
<protein>
    <recommendedName>
        <fullName evidence="3">Hemolysin-type calcium-binding repeat-containing protein</fullName>
    </recommendedName>
</protein>
<evidence type="ECO:0008006" key="3">
    <source>
        <dbReference type="Google" id="ProtNLM"/>
    </source>
</evidence>
<dbReference type="AlphaFoldDB" id="A0A1H8EKH9"/>
<accession>A0A1H8EKH9</accession>
<dbReference type="Proteomes" id="UP000183002">
    <property type="component" value="Unassembled WGS sequence"/>
</dbReference>
<name>A0A1H8EKH9_9RHOB</name>
<gene>
    <name evidence="1" type="ORF">SAMN05216227_100921</name>
</gene>
<evidence type="ECO:0000313" key="2">
    <source>
        <dbReference type="Proteomes" id="UP000183002"/>
    </source>
</evidence>